<dbReference type="FunFam" id="3.30.160.20:FF:000017">
    <property type="entry name" value="ATP-dependent RNA helicase DHX30 isoform X1"/>
    <property type="match status" value="1"/>
</dbReference>
<protein>
    <recommendedName>
        <fullName evidence="14">ATP-dependent RNA helicase DHX30</fullName>
        <ecNumber evidence="4">3.6.4.13</ecNumber>
    </recommendedName>
    <alternativeName>
        <fullName evidence="15">DEAH box protein 30</fullName>
    </alternativeName>
</protein>
<feature type="domain" description="Helicase ATP-binding" evidence="17">
    <location>
        <begin position="630"/>
        <end position="798"/>
    </location>
</feature>
<dbReference type="PANTHER" id="PTHR18934">
    <property type="entry name" value="ATP-DEPENDENT RNA HELICASE"/>
    <property type="match status" value="1"/>
</dbReference>
<dbReference type="CDD" id="cd18791">
    <property type="entry name" value="SF2_C_RHA"/>
    <property type="match status" value="1"/>
</dbReference>
<evidence type="ECO:0000256" key="15">
    <source>
        <dbReference type="ARBA" id="ARBA00042917"/>
    </source>
</evidence>
<reference evidence="19" key="2">
    <citation type="submission" date="2025-08" db="UniProtKB">
        <authorList>
            <consortium name="Ensembl"/>
        </authorList>
    </citation>
    <scope>IDENTIFICATION</scope>
</reference>
<dbReference type="SMART" id="SM00847">
    <property type="entry name" value="HA2"/>
    <property type="match status" value="1"/>
</dbReference>
<dbReference type="SMART" id="SM00490">
    <property type="entry name" value="HELICc"/>
    <property type="match status" value="1"/>
</dbReference>
<dbReference type="InterPro" id="IPR014720">
    <property type="entry name" value="dsRBD_dom"/>
</dbReference>
<evidence type="ECO:0000259" key="18">
    <source>
        <dbReference type="PROSITE" id="PS51194"/>
    </source>
</evidence>
<dbReference type="InterPro" id="IPR014001">
    <property type="entry name" value="Helicase_ATP-bd"/>
</dbReference>
<dbReference type="InterPro" id="IPR002464">
    <property type="entry name" value="DNA/RNA_helicase_DEAH_CS"/>
</dbReference>
<dbReference type="Pfam" id="PF21010">
    <property type="entry name" value="HA2_C"/>
    <property type="match status" value="1"/>
</dbReference>
<dbReference type="GO" id="GO:1902775">
    <property type="term" value="P:mitochondrial large ribosomal subunit assembly"/>
    <property type="evidence" value="ECO:0007669"/>
    <property type="project" value="Ensembl"/>
</dbReference>
<dbReference type="Gene3D" id="1.20.120.1080">
    <property type="match status" value="1"/>
</dbReference>
<dbReference type="GO" id="GO:0042645">
    <property type="term" value="C:mitochondrial nucleoid"/>
    <property type="evidence" value="ECO:0007669"/>
    <property type="project" value="UniProtKB-SubCell"/>
</dbReference>
<dbReference type="FunFam" id="3.30.160.20:FF:000016">
    <property type="entry name" value="ATP-dependent RNA helicase DHX30 isoform X1"/>
    <property type="match status" value="1"/>
</dbReference>
<evidence type="ECO:0000256" key="10">
    <source>
        <dbReference type="ARBA" id="ARBA00022840"/>
    </source>
</evidence>
<evidence type="ECO:0000313" key="19">
    <source>
        <dbReference type="Ensembl" id="ENSMGAP00000020049.1"/>
    </source>
</evidence>
<dbReference type="InParanoid" id="A0A803XKK3"/>
<dbReference type="Bgee" id="ENSMGAG00000001216">
    <property type="expression patterns" value="Expressed in brain and 17 other cell types or tissues"/>
</dbReference>
<dbReference type="Pfam" id="PF00271">
    <property type="entry name" value="Helicase_C"/>
    <property type="match status" value="1"/>
</dbReference>
<evidence type="ECO:0000256" key="2">
    <source>
        <dbReference type="ARBA" id="ARBA00004496"/>
    </source>
</evidence>
<evidence type="ECO:0000256" key="14">
    <source>
        <dbReference type="ARBA" id="ARBA00039388"/>
    </source>
</evidence>
<dbReference type="FunFam" id="1.20.120.1080:FF:000004">
    <property type="entry name" value="ATP-dependent RNA helicase DHX30 isoform X1"/>
    <property type="match status" value="1"/>
</dbReference>
<dbReference type="GO" id="GO:0007417">
    <property type="term" value="P:central nervous system development"/>
    <property type="evidence" value="ECO:0007669"/>
    <property type="project" value="Ensembl"/>
</dbReference>
<evidence type="ECO:0000256" key="1">
    <source>
        <dbReference type="ARBA" id="ARBA00004436"/>
    </source>
</evidence>
<dbReference type="Proteomes" id="UP000001645">
    <property type="component" value="Chromosome 6"/>
</dbReference>
<evidence type="ECO:0000256" key="13">
    <source>
        <dbReference type="ARBA" id="ARBA00023271"/>
    </source>
</evidence>
<gene>
    <name evidence="19" type="primary">DHX30</name>
</gene>
<dbReference type="InterPro" id="IPR001650">
    <property type="entry name" value="Helicase_C-like"/>
</dbReference>
<dbReference type="CDD" id="cd17976">
    <property type="entry name" value="DEXHc_DHX30"/>
    <property type="match status" value="1"/>
</dbReference>
<dbReference type="PROSITE" id="PS51194">
    <property type="entry name" value="HELICASE_CTER"/>
    <property type="match status" value="1"/>
</dbReference>
<dbReference type="GO" id="GO:0005634">
    <property type="term" value="C:nucleus"/>
    <property type="evidence" value="ECO:0007669"/>
    <property type="project" value="TreeGrafter"/>
</dbReference>
<dbReference type="GO" id="GO:0003682">
    <property type="term" value="F:chromatin binding"/>
    <property type="evidence" value="ECO:0007669"/>
    <property type="project" value="Ensembl"/>
</dbReference>
<dbReference type="GO" id="GO:0016787">
    <property type="term" value="F:hydrolase activity"/>
    <property type="evidence" value="ECO:0007669"/>
    <property type="project" value="UniProtKB-KW"/>
</dbReference>
<evidence type="ECO:0000313" key="20">
    <source>
        <dbReference type="Proteomes" id="UP000001645"/>
    </source>
</evidence>
<dbReference type="Pfam" id="PF24995">
    <property type="entry name" value="DSRM_2"/>
    <property type="match status" value="1"/>
</dbReference>
<dbReference type="PROSITE" id="PS00690">
    <property type="entry name" value="DEAH_ATP_HELICASE"/>
    <property type="match status" value="1"/>
</dbReference>
<dbReference type="InterPro" id="IPR011545">
    <property type="entry name" value="DEAD/DEAH_box_helicase_dom"/>
</dbReference>
<evidence type="ECO:0000256" key="9">
    <source>
        <dbReference type="ARBA" id="ARBA00022806"/>
    </source>
</evidence>
<evidence type="ECO:0000256" key="16">
    <source>
        <dbReference type="ARBA" id="ARBA00047984"/>
    </source>
</evidence>
<evidence type="ECO:0000256" key="3">
    <source>
        <dbReference type="ARBA" id="ARBA00008792"/>
    </source>
</evidence>
<dbReference type="GO" id="GO:0002151">
    <property type="term" value="F:G-quadruplex RNA binding"/>
    <property type="evidence" value="ECO:0007669"/>
    <property type="project" value="TreeGrafter"/>
</dbReference>
<keyword evidence="8" id="KW-0378">Hydrolase</keyword>
<comment type="subcellular location">
    <subcellularLocation>
        <location evidence="2">Cytoplasm</location>
    </subcellularLocation>
    <subcellularLocation>
        <location evidence="1">Mitochondrion matrix</location>
        <location evidence="1">Mitochondrion nucleoid</location>
    </subcellularLocation>
</comment>
<keyword evidence="11" id="KW-0694">RNA-binding</keyword>
<feature type="domain" description="Helicase C-terminal" evidence="18">
    <location>
        <begin position="839"/>
        <end position="1012"/>
    </location>
</feature>
<dbReference type="OrthoDB" id="3363059at2759"/>
<dbReference type="InterPro" id="IPR056755">
    <property type="entry name" value="DSRM_2"/>
</dbReference>
<evidence type="ECO:0000256" key="11">
    <source>
        <dbReference type="ARBA" id="ARBA00022884"/>
    </source>
</evidence>
<dbReference type="Gene3D" id="3.30.160.20">
    <property type="match status" value="2"/>
</dbReference>
<dbReference type="Pfam" id="PF00270">
    <property type="entry name" value="DEAD"/>
    <property type="match status" value="1"/>
</dbReference>
<dbReference type="InterPro" id="IPR011709">
    <property type="entry name" value="DEAD-box_helicase_OB_fold"/>
</dbReference>
<dbReference type="GO" id="GO:0003724">
    <property type="term" value="F:RNA helicase activity"/>
    <property type="evidence" value="ECO:0007669"/>
    <property type="project" value="UniProtKB-EC"/>
</dbReference>
<keyword evidence="10" id="KW-0067">ATP-binding</keyword>
<dbReference type="Pfam" id="PF00035">
    <property type="entry name" value="dsrm"/>
    <property type="match status" value="1"/>
</dbReference>
<dbReference type="SUPFAM" id="SSF52540">
    <property type="entry name" value="P-loop containing nucleoside triphosphate hydrolases"/>
    <property type="match status" value="1"/>
</dbReference>
<dbReference type="PROSITE" id="PS51192">
    <property type="entry name" value="HELICASE_ATP_BIND_1"/>
    <property type="match status" value="1"/>
</dbReference>
<dbReference type="GO" id="GO:0005524">
    <property type="term" value="F:ATP binding"/>
    <property type="evidence" value="ECO:0007669"/>
    <property type="project" value="UniProtKB-KW"/>
</dbReference>
<dbReference type="FunFam" id="3.40.50.300:FF:000375">
    <property type="entry name" value="Putative ATP-dependent RNA helicase DHX30"/>
    <property type="match status" value="1"/>
</dbReference>
<evidence type="ECO:0000256" key="7">
    <source>
        <dbReference type="ARBA" id="ARBA00022741"/>
    </source>
</evidence>
<dbReference type="GO" id="GO:0035770">
    <property type="term" value="C:ribonucleoprotein granule"/>
    <property type="evidence" value="ECO:0007669"/>
    <property type="project" value="Ensembl"/>
</dbReference>
<keyword evidence="7" id="KW-0547">Nucleotide-binding</keyword>
<dbReference type="InterPro" id="IPR007502">
    <property type="entry name" value="Helicase-assoc_dom"/>
</dbReference>
<sequence length="1373" mass="153579">MRVLQGVDADIRVCSSYCSVGFGYQRVTRRASSAFVVRKQHLLPALSWALSSVLGYLHSGSIRCIRAVGVPVVTVFWVGWGSDPIAVWGGLSISEAQSWAVWVLQGVLLLFWKGGGTKNLHFRKSIRGKILLGVVDVQCCLVFGSQEASSCCAPFSRCLETLYVDHLVPVPAGLSVSSEKCVLRCYSTPRTGLHEGWKSFTSPVGFFSPPDSRDLLKEFPQPKNLLNSVIGRALGISHARDKLVYIHTNGPRKKKVTLHIKWPKNVEVEGYGTKKIDAERQAAAAACQLFKGWGLLGPRNELFDAAKYRLLADQLGCPDERWCSEGKWRSKSGPSLADLSTCWRRMEPDDPIQPMEQGRMPKAMRREELEEGELEEGELEEGELEEEAIDVSDYLPMAHQDARTPGRDASRGGSSIEMTDDNTAIRALTQFPLPKNLLAQVIQIATSSSTVKEYMQFRTVGTKTKICKLTLRWPCPMTFAAKGRRKVEAENKAAALACQKLKSLGLVDKNNNPLSHAMYNMTSLRELGENQRKPCHIKVPEATLRKIENYLNHYPVDIRESRPRIADDMMNLSKESGAISDAITGKTYIPMLEAEEVRLSQNLLALWKRRGSSWQESHPLPVDPHKDTILSAIEQNPVVVIAGDTGCGKTTRIPQLLLEHYILEGRGARCNVVITQPRRISAISVAQRVAQELGPNMRKNVGYQVRLESKPPARGGALLFCTVGILLRKLQGNPSLEGVSHVVVDEVHERDVNTDFLLILLKGIQKLNPDLRLVLMSATGDNQRFSHYFGDCPVVKVPGFMYPVKEYYLEEILAKLGRHRHRHYEIKQSDDECVLDLDLITDLVLQIDAHGEPGGILCFLPGWQEIKGVQQRLLEMLGSQNSRYLVLPVHSNIPMMDQQNIFQRPPPGVRKIVLATNIAETSITINDIVHVVDSGTHKEERYDLKTKVSCLETVWVSKSNVVQRRGRAGRCQSGFAYHLFPRSRLDKMPTYQVPEILRTPLENLVVQAKIHMPEKTAVEFLSKALDSPDIKAVDEAVILLQEIGVLDQREALTTLGKRLAQISTDPRLAKAIVLASIYRCLHPLLVIVSCLTRDPFSSSLQNRAEVDKAKAVLSRESGSDHLAFVRAVAGWEEVLRRRDSRARDNYLQDYYLYGPSLRFINGLVKQFSENLYEAFLVSSPSDCTMPSSVCNQYSEEEELVKGVLMAGLYPNLIQVRQGKVTRQGKFKPNSYAYRTKAGTVLLHKSTINREASKLYSRWLTYFMAVKSNGGVFVRDSSQVHPLAVLLMTDTDIHVRDDGWRATVSLTDSDLLVLEGDSYTIRLLRDFRVSLSKMVETCLCYEMAAIPGDLHHQHSQLLDILVDLLKGPPGSFGA</sequence>
<evidence type="ECO:0000259" key="17">
    <source>
        <dbReference type="PROSITE" id="PS51192"/>
    </source>
</evidence>
<dbReference type="InterPro" id="IPR027417">
    <property type="entry name" value="P-loop_NTPase"/>
</dbReference>
<keyword evidence="12" id="KW-0496">Mitochondrion</keyword>
<evidence type="ECO:0000256" key="12">
    <source>
        <dbReference type="ARBA" id="ARBA00023128"/>
    </source>
</evidence>
<dbReference type="Ensembl" id="ENSMGAT00000035191.1">
    <property type="protein sequence ID" value="ENSMGAP00000020049.1"/>
    <property type="gene ID" value="ENSMGAG00000001216.3"/>
</dbReference>
<dbReference type="GO" id="GO:0003725">
    <property type="term" value="F:double-stranded RNA binding"/>
    <property type="evidence" value="ECO:0007669"/>
    <property type="project" value="Ensembl"/>
</dbReference>
<comment type="catalytic activity">
    <reaction evidence="16">
        <text>ATP + H2O = ADP + phosphate + H(+)</text>
        <dbReference type="Rhea" id="RHEA:13065"/>
        <dbReference type="ChEBI" id="CHEBI:15377"/>
        <dbReference type="ChEBI" id="CHEBI:15378"/>
        <dbReference type="ChEBI" id="CHEBI:30616"/>
        <dbReference type="ChEBI" id="CHEBI:43474"/>
        <dbReference type="ChEBI" id="CHEBI:456216"/>
        <dbReference type="EC" id="3.6.4.13"/>
    </reaction>
</comment>
<dbReference type="Pfam" id="PF07717">
    <property type="entry name" value="OB_NTP_bind"/>
    <property type="match status" value="1"/>
</dbReference>
<organism evidence="19 20">
    <name type="scientific">Meleagris gallopavo</name>
    <name type="common">Wild turkey</name>
    <dbReference type="NCBI Taxonomy" id="9103"/>
    <lineage>
        <taxon>Eukaryota</taxon>
        <taxon>Metazoa</taxon>
        <taxon>Chordata</taxon>
        <taxon>Craniata</taxon>
        <taxon>Vertebrata</taxon>
        <taxon>Euteleostomi</taxon>
        <taxon>Archelosauria</taxon>
        <taxon>Archosauria</taxon>
        <taxon>Dinosauria</taxon>
        <taxon>Saurischia</taxon>
        <taxon>Theropoda</taxon>
        <taxon>Coelurosauria</taxon>
        <taxon>Aves</taxon>
        <taxon>Neognathae</taxon>
        <taxon>Galloanserae</taxon>
        <taxon>Galliformes</taxon>
        <taxon>Phasianidae</taxon>
        <taxon>Meleagridinae</taxon>
        <taxon>Meleagris</taxon>
    </lineage>
</organism>
<dbReference type="FunFam" id="3.40.50.300:FF:000414">
    <property type="entry name" value="ATP-dependent RNA helicase DHX30 isoform X1"/>
    <property type="match status" value="1"/>
</dbReference>
<accession>A0A803XKK3</accession>
<evidence type="ECO:0000256" key="4">
    <source>
        <dbReference type="ARBA" id="ARBA00012552"/>
    </source>
</evidence>
<reference evidence="19 20" key="1">
    <citation type="journal article" date="2010" name="PLoS Biol.">
        <title>Multi-platform next-generation sequencing of the domestic turkey (Meleagris gallopavo): genome assembly and analysis.</title>
        <authorList>
            <person name="Dalloul R.A."/>
            <person name="Long J.A."/>
            <person name="Zimin A.V."/>
            <person name="Aslam L."/>
            <person name="Beal K."/>
            <person name="Blomberg L.A."/>
            <person name="Bouffard P."/>
            <person name="Burt D.W."/>
            <person name="Crasta O."/>
            <person name="Crooijmans R.P."/>
            <person name="Cooper K."/>
            <person name="Coulombe R.A."/>
            <person name="De S."/>
            <person name="Delany M.E."/>
            <person name="Dodgson J.B."/>
            <person name="Dong J.J."/>
            <person name="Evans C."/>
            <person name="Frederickson K.M."/>
            <person name="Flicek P."/>
            <person name="Florea L."/>
            <person name="Folkerts O."/>
            <person name="Groenen M.A."/>
            <person name="Harkins T.T."/>
            <person name="Herrero J."/>
            <person name="Hoffmann S."/>
            <person name="Megens H.J."/>
            <person name="Jiang A."/>
            <person name="de Jong P."/>
            <person name="Kaiser P."/>
            <person name="Kim H."/>
            <person name="Kim K.W."/>
            <person name="Kim S."/>
            <person name="Langenberger D."/>
            <person name="Lee M.K."/>
            <person name="Lee T."/>
            <person name="Mane S."/>
            <person name="Marcais G."/>
            <person name="Marz M."/>
            <person name="McElroy A.P."/>
            <person name="Modise T."/>
            <person name="Nefedov M."/>
            <person name="Notredame C."/>
            <person name="Paton I.R."/>
            <person name="Payne W.S."/>
            <person name="Pertea G."/>
            <person name="Prickett D."/>
            <person name="Puiu D."/>
            <person name="Qioa D."/>
            <person name="Raineri E."/>
            <person name="Ruffier M."/>
            <person name="Salzberg S.L."/>
            <person name="Schatz M.C."/>
            <person name="Scheuring C."/>
            <person name="Schmidt C.J."/>
            <person name="Schroeder S."/>
            <person name="Searle S.M."/>
            <person name="Smith E.J."/>
            <person name="Smith J."/>
            <person name="Sonstegard T.S."/>
            <person name="Stadler P.F."/>
            <person name="Tafer H."/>
            <person name="Tu Z.J."/>
            <person name="Van Tassell C.P."/>
            <person name="Vilella A.J."/>
            <person name="Williams K.P."/>
            <person name="Yorke J.A."/>
            <person name="Zhang L."/>
            <person name="Zhang H.B."/>
            <person name="Zhang X."/>
            <person name="Zhang Y."/>
            <person name="Reed K.M."/>
        </authorList>
    </citation>
    <scope>NUCLEOTIDE SEQUENCE [LARGE SCALE GENOMIC DNA]</scope>
</reference>
<dbReference type="GO" id="GO:0003678">
    <property type="term" value="F:DNA helicase activity"/>
    <property type="evidence" value="ECO:0007669"/>
    <property type="project" value="TreeGrafter"/>
</dbReference>
<keyword evidence="5" id="KW-0963">Cytoplasm</keyword>
<keyword evidence="13" id="KW-1135">Mitochondrion nucleoid</keyword>
<reference evidence="19" key="3">
    <citation type="submission" date="2025-09" db="UniProtKB">
        <authorList>
            <consortium name="Ensembl"/>
        </authorList>
    </citation>
    <scope>IDENTIFICATION</scope>
</reference>
<evidence type="ECO:0000256" key="8">
    <source>
        <dbReference type="ARBA" id="ARBA00022801"/>
    </source>
</evidence>
<dbReference type="EC" id="3.6.4.13" evidence="4"/>
<dbReference type="PANTHER" id="PTHR18934:SF257">
    <property type="entry name" value="ATP-DEPENDENT RNA HELICASE DHX30"/>
    <property type="match status" value="1"/>
</dbReference>
<evidence type="ECO:0000256" key="6">
    <source>
        <dbReference type="ARBA" id="ARBA00022517"/>
    </source>
</evidence>
<dbReference type="SMART" id="SM00487">
    <property type="entry name" value="DEXDc"/>
    <property type="match status" value="1"/>
</dbReference>
<keyword evidence="6" id="KW-0690">Ribosome biogenesis</keyword>
<keyword evidence="20" id="KW-1185">Reference proteome</keyword>
<evidence type="ECO:0000256" key="5">
    <source>
        <dbReference type="ARBA" id="ARBA00022490"/>
    </source>
</evidence>
<proteinExistence type="inferred from homology"/>
<name>A0A803XKK3_MELGA</name>
<dbReference type="GO" id="GO:0005829">
    <property type="term" value="C:cytosol"/>
    <property type="evidence" value="ECO:0007669"/>
    <property type="project" value="Ensembl"/>
</dbReference>
<dbReference type="Gene3D" id="3.40.50.300">
    <property type="entry name" value="P-loop containing nucleotide triphosphate hydrolases"/>
    <property type="match status" value="2"/>
</dbReference>
<keyword evidence="9" id="KW-0347">Helicase</keyword>
<dbReference type="GeneTree" id="ENSGT00940000158279"/>
<comment type="similarity">
    <text evidence="3">Belongs to the DEAD box helicase family. DEAH subfamily.</text>
</comment>